<dbReference type="OrthoDB" id="5858845at2759"/>
<accession>A0A0N5CUW0</accession>
<gene>
    <name evidence="1" type="ORF">TCLT_LOCUS4058</name>
</gene>
<reference evidence="3" key="1">
    <citation type="submission" date="2017-02" db="UniProtKB">
        <authorList>
            <consortium name="WormBaseParasite"/>
        </authorList>
    </citation>
    <scope>IDENTIFICATION</scope>
</reference>
<proteinExistence type="predicted"/>
<sequence length="135" mass="15696">MTNKFKLKILGTFRVVTEDSLQFTIDEDCDSDFHQALADDYSFDPIIDQPLIDHFKKKNDCPQKKVNRTTIHSRETSLLTDEVEIDNDSASDELDLLPPLPPYSESNRKFSKWKMQISKWLLCCNPRVPIKCTIM</sequence>
<name>A0A0N5CUW0_THECL</name>
<reference evidence="1 2" key="2">
    <citation type="submission" date="2018-11" db="EMBL/GenBank/DDBJ databases">
        <authorList>
            <consortium name="Pathogen Informatics"/>
        </authorList>
    </citation>
    <scope>NUCLEOTIDE SEQUENCE [LARGE SCALE GENOMIC DNA]</scope>
</reference>
<keyword evidence="2" id="KW-1185">Reference proteome</keyword>
<evidence type="ECO:0000313" key="1">
    <source>
        <dbReference type="EMBL" id="VDN01112.1"/>
    </source>
</evidence>
<dbReference type="WBParaSite" id="TCLT_0000406901-mRNA-1">
    <property type="protein sequence ID" value="TCLT_0000406901-mRNA-1"/>
    <property type="gene ID" value="TCLT_0000406901"/>
</dbReference>
<dbReference type="AlphaFoldDB" id="A0A0N5CUW0"/>
<protein>
    <submittedName>
        <fullName evidence="1 3">Uncharacterized protein</fullName>
    </submittedName>
</protein>
<dbReference type="EMBL" id="UYYF01004274">
    <property type="protein sequence ID" value="VDN01112.1"/>
    <property type="molecule type" value="Genomic_DNA"/>
</dbReference>
<evidence type="ECO:0000313" key="3">
    <source>
        <dbReference type="WBParaSite" id="TCLT_0000406901-mRNA-1"/>
    </source>
</evidence>
<organism evidence="3">
    <name type="scientific">Thelazia callipaeda</name>
    <name type="common">Oriental eyeworm</name>
    <name type="synonym">Parasitic nematode</name>
    <dbReference type="NCBI Taxonomy" id="103827"/>
    <lineage>
        <taxon>Eukaryota</taxon>
        <taxon>Metazoa</taxon>
        <taxon>Ecdysozoa</taxon>
        <taxon>Nematoda</taxon>
        <taxon>Chromadorea</taxon>
        <taxon>Rhabditida</taxon>
        <taxon>Spirurina</taxon>
        <taxon>Spiruromorpha</taxon>
        <taxon>Thelazioidea</taxon>
        <taxon>Thelaziidae</taxon>
        <taxon>Thelazia</taxon>
    </lineage>
</organism>
<evidence type="ECO:0000313" key="2">
    <source>
        <dbReference type="Proteomes" id="UP000276776"/>
    </source>
</evidence>
<dbReference type="Proteomes" id="UP000276776">
    <property type="component" value="Unassembled WGS sequence"/>
</dbReference>
<dbReference type="OMA" id="CRNPRIP"/>